<dbReference type="GO" id="GO:0046677">
    <property type="term" value="P:response to antibiotic"/>
    <property type="evidence" value="ECO:0007669"/>
    <property type="project" value="InterPro"/>
</dbReference>
<dbReference type="InterPro" id="IPR052036">
    <property type="entry name" value="Hydrolase/PRTase-associated"/>
</dbReference>
<dbReference type="Proteomes" id="UP000503540">
    <property type="component" value="Chromosome"/>
</dbReference>
<dbReference type="Gene3D" id="3.40.1660.10">
    <property type="entry name" value="EreA-like (biosynthetic domain)"/>
    <property type="match status" value="1"/>
</dbReference>
<organism evidence="1 2">
    <name type="scientific">Nocardia arthritidis</name>
    <dbReference type="NCBI Taxonomy" id="228602"/>
    <lineage>
        <taxon>Bacteria</taxon>
        <taxon>Bacillati</taxon>
        <taxon>Actinomycetota</taxon>
        <taxon>Actinomycetes</taxon>
        <taxon>Mycobacteriales</taxon>
        <taxon>Nocardiaceae</taxon>
        <taxon>Nocardia</taxon>
    </lineage>
</organism>
<keyword evidence="2" id="KW-1185">Reference proteome</keyword>
<proteinExistence type="predicted"/>
<dbReference type="RefSeq" id="WP_167473976.1">
    <property type="nucleotide sequence ID" value="NZ_CP046172.1"/>
</dbReference>
<name>A0A6G9YD58_9NOCA</name>
<dbReference type="InterPro" id="IPR007815">
    <property type="entry name" value="Emycin_Estase"/>
</dbReference>
<dbReference type="KEGG" id="nah:F5544_16140"/>
<evidence type="ECO:0000313" key="2">
    <source>
        <dbReference type="Proteomes" id="UP000503540"/>
    </source>
</evidence>
<sequence>MTSPISVSGLDLSAAALADSVRTFLDALPTPPSLLALGEPTHGIEAFPELRNGLLRELVSRHGFRAIALESDCLAGILVDDYVTTGRGDLDDVLARGFSHNFGTFRANRELICWLRDYNAGVAPADRVRFHGFDGPLEIAAAPSPRVVVHSVHTFLAEHLPASRIPHTAGELDELIGDDAEWSNPDAMWEAARSIGDTDRARALRCAVDDLLGCFEAEVPILRKAVSDKDFERASMFARTAHGLLRYHAAMANPVPDRISILGGLRDVMMSENLLAIAETGRPALVFASNAHLQRNEANVRTTIGPDWRWWSAGALAAAHLGERYVFIAADGVDDVDTREDRSTLQGVLAAATAERALFPPRELATILAEYPELRPRSTDDTRYAPLDPAIGMDAVAFLRIPVSR</sequence>
<dbReference type="PANTHER" id="PTHR31299">
    <property type="entry name" value="ESTERASE, PUTATIVE (AFU_ORTHOLOGUE AFUA_1G05850)-RELATED"/>
    <property type="match status" value="1"/>
</dbReference>
<dbReference type="SUPFAM" id="SSF159501">
    <property type="entry name" value="EreA/ChaN-like"/>
    <property type="match status" value="1"/>
</dbReference>
<gene>
    <name evidence="1" type="ORF">F5544_16140</name>
</gene>
<protein>
    <submittedName>
        <fullName evidence="1">Erythromycin esterase family protein</fullName>
    </submittedName>
</protein>
<evidence type="ECO:0000313" key="1">
    <source>
        <dbReference type="EMBL" id="QIS11108.1"/>
    </source>
</evidence>
<dbReference type="PANTHER" id="PTHR31299:SF0">
    <property type="entry name" value="ESTERASE, PUTATIVE (AFU_ORTHOLOGUE AFUA_1G05850)-RELATED"/>
    <property type="match status" value="1"/>
</dbReference>
<dbReference type="Gene3D" id="3.30.1870.10">
    <property type="entry name" value="EreA-like, domain 2"/>
    <property type="match status" value="1"/>
</dbReference>
<dbReference type="AlphaFoldDB" id="A0A6G9YD58"/>
<dbReference type="EMBL" id="CP046172">
    <property type="protein sequence ID" value="QIS11108.1"/>
    <property type="molecule type" value="Genomic_DNA"/>
</dbReference>
<dbReference type="Pfam" id="PF05139">
    <property type="entry name" value="Erythro_esteras"/>
    <property type="match status" value="1"/>
</dbReference>
<reference evidence="1 2" key="1">
    <citation type="journal article" date="2019" name="ACS Chem. Biol.">
        <title>Identification and Mobilization of a Cryptic Antibiotic Biosynthesis Gene Locus from a Human-Pathogenic Nocardia Isolate.</title>
        <authorList>
            <person name="Herisse M."/>
            <person name="Ishida K."/>
            <person name="Porter J.L."/>
            <person name="Howden B."/>
            <person name="Hertweck C."/>
            <person name="Stinear T.P."/>
            <person name="Pidot S.J."/>
        </authorList>
    </citation>
    <scope>NUCLEOTIDE SEQUENCE [LARGE SCALE GENOMIC DNA]</scope>
    <source>
        <strain evidence="1 2">AUSMDU00012717</strain>
    </source>
</reference>
<dbReference type="CDD" id="cd14728">
    <property type="entry name" value="Ere-like"/>
    <property type="match status" value="1"/>
</dbReference>
<accession>A0A6G9YD58</accession>
<dbReference type="Gene3D" id="1.20.1440.30">
    <property type="entry name" value="Biosynthetic Protein domain"/>
    <property type="match status" value="1"/>
</dbReference>